<dbReference type="EC" id="3.4.-.-" evidence="14"/>
<feature type="signal peptide" evidence="14">
    <location>
        <begin position="1"/>
        <end position="19"/>
    </location>
</feature>
<evidence type="ECO:0000259" key="16">
    <source>
        <dbReference type="Pfam" id="PF02225"/>
    </source>
</evidence>
<keyword evidence="13" id="KW-0325">Glycoprotein</keyword>
<keyword evidence="11 14" id="KW-0862">Zinc</keyword>
<dbReference type="PANTHER" id="PTHR12147:SF57">
    <property type="entry name" value="PEPTIDE HYDROLASE"/>
    <property type="match status" value="1"/>
</dbReference>
<dbReference type="Pfam" id="PF02225">
    <property type="entry name" value="PA"/>
    <property type="match status" value="1"/>
</dbReference>
<dbReference type="Pfam" id="PF04389">
    <property type="entry name" value="Peptidase_M28"/>
    <property type="match status" value="1"/>
</dbReference>
<evidence type="ECO:0000256" key="12">
    <source>
        <dbReference type="ARBA" id="ARBA00023049"/>
    </source>
</evidence>
<dbReference type="SUPFAM" id="SSF52025">
    <property type="entry name" value="PA domain"/>
    <property type="match status" value="1"/>
</dbReference>
<comment type="similarity">
    <text evidence="3">Belongs to the peptidase M28 family. M28A subfamily.</text>
</comment>
<accession>A0AAD4F7L6</accession>
<evidence type="ECO:0000256" key="9">
    <source>
        <dbReference type="ARBA" id="ARBA00022729"/>
    </source>
</evidence>
<comment type="caution">
    <text evidence="18">The sequence shown here is derived from an EMBL/GenBank/DDBJ whole genome shotgun (WGS) entry which is preliminary data.</text>
</comment>
<evidence type="ECO:0000256" key="2">
    <source>
        <dbReference type="ARBA" id="ARBA00004613"/>
    </source>
</evidence>
<evidence type="ECO:0000256" key="6">
    <source>
        <dbReference type="ARBA" id="ARBA00022525"/>
    </source>
</evidence>
<organism evidence="18 19">
    <name type="scientific">Staphylotrichum longicolle</name>
    <dbReference type="NCBI Taxonomy" id="669026"/>
    <lineage>
        <taxon>Eukaryota</taxon>
        <taxon>Fungi</taxon>
        <taxon>Dikarya</taxon>
        <taxon>Ascomycota</taxon>
        <taxon>Pezizomycotina</taxon>
        <taxon>Sordariomycetes</taxon>
        <taxon>Sordariomycetidae</taxon>
        <taxon>Sordariales</taxon>
        <taxon>Chaetomiaceae</taxon>
        <taxon>Staphylotrichum</taxon>
    </lineage>
</organism>
<gene>
    <name evidence="18" type="ORF">NEMBOFW57_004690</name>
</gene>
<dbReference type="GO" id="GO:0046872">
    <property type="term" value="F:metal ion binding"/>
    <property type="evidence" value="ECO:0007669"/>
    <property type="project" value="UniProtKB-KW"/>
</dbReference>
<evidence type="ECO:0000259" key="17">
    <source>
        <dbReference type="Pfam" id="PF04389"/>
    </source>
</evidence>
<feature type="domain" description="PA" evidence="16">
    <location>
        <begin position="149"/>
        <end position="232"/>
    </location>
</feature>
<dbReference type="Proteomes" id="UP001197093">
    <property type="component" value="Unassembled WGS sequence"/>
</dbReference>
<keyword evidence="8 14" id="KW-0479">Metal-binding</keyword>
<evidence type="ECO:0000256" key="4">
    <source>
        <dbReference type="ARBA" id="ARBA00011245"/>
    </source>
</evidence>
<dbReference type="FunFam" id="3.50.30.30:FF:000030">
    <property type="entry name" value="Peptide hydrolase"/>
    <property type="match status" value="1"/>
</dbReference>
<keyword evidence="9 14" id="KW-0732">Signal</keyword>
<dbReference type="Gene3D" id="3.50.30.30">
    <property type="match status" value="1"/>
</dbReference>
<feature type="region of interest" description="Disordered" evidence="15">
    <location>
        <begin position="509"/>
        <end position="529"/>
    </location>
</feature>
<evidence type="ECO:0000256" key="11">
    <source>
        <dbReference type="ARBA" id="ARBA00022833"/>
    </source>
</evidence>
<dbReference type="InterPro" id="IPR041756">
    <property type="entry name" value="M28_SGAP-like"/>
</dbReference>
<keyword evidence="10 14" id="KW-0378">Hydrolase</keyword>
<dbReference type="Gene3D" id="3.40.630.10">
    <property type="entry name" value="Zn peptidases"/>
    <property type="match status" value="1"/>
</dbReference>
<dbReference type="CDD" id="cd03876">
    <property type="entry name" value="M28_SGAP_like"/>
    <property type="match status" value="1"/>
</dbReference>
<comment type="cofactor">
    <cofactor evidence="1">
        <name>Zn(2+)</name>
        <dbReference type="ChEBI" id="CHEBI:29105"/>
    </cofactor>
</comment>
<comment type="subcellular location">
    <subcellularLocation>
        <location evidence="2">Secreted</location>
    </subcellularLocation>
</comment>
<feature type="compositionally biased region" description="Gly residues" evidence="15">
    <location>
        <begin position="22"/>
        <end position="47"/>
    </location>
</feature>
<dbReference type="InterPro" id="IPR045175">
    <property type="entry name" value="M28_fam"/>
</dbReference>
<keyword evidence="19" id="KW-1185">Reference proteome</keyword>
<evidence type="ECO:0000256" key="1">
    <source>
        <dbReference type="ARBA" id="ARBA00001947"/>
    </source>
</evidence>
<evidence type="ECO:0000256" key="14">
    <source>
        <dbReference type="RuleBase" id="RU361240"/>
    </source>
</evidence>
<dbReference type="AlphaFoldDB" id="A0AAD4F7L6"/>
<keyword evidence="6" id="KW-0964">Secreted</keyword>
<dbReference type="PANTHER" id="PTHR12147">
    <property type="entry name" value="METALLOPEPTIDASE M28 FAMILY MEMBER"/>
    <property type="match status" value="1"/>
</dbReference>
<proteinExistence type="inferred from homology"/>
<keyword evidence="5" id="KW-0031">Aminopeptidase</keyword>
<dbReference type="InterPro" id="IPR003137">
    <property type="entry name" value="PA_domain"/>
</dbReference>
<dbReference type="FunFam" id="3.40.630.10:FF:000054">
    <property type="entry name" value="Peptide hydrolase"/>
    <property type="match status" value="1"/>
</dbReference>
<evidence type="ECO:0000256" key="3">
    <source>
        <dbReference type="ARBA" id="ARBA00005957"/>
    </source>
</evidence>
<dbReference type="GO" id="GO:0006508">
    <property type="term" value="P:proteolysis"/>
    <property type="evidence" value="ECO:0007669"/>
    <property type="project" value="UniProtKB-KW"/>
</dbReference>
<dbReference type="EMBL" id="JAHCVI010000001">
    <property type="protein sequence ID" value="KAG7294614.1"/>
    <property type="molecule type" value="Genomic_DNA"/>
</dbReference>
<name>A0AAD4F7L6_9PEZI</name>
<evidence type="ECO:0000256" key="15">
    <source>
        <dbReference type="SAM" id="MobiDB-lite"/>
    </source>
</evidence>
<evidence type="ECO:0000313" key="18">
    <source>
        <dbReference type="EMBL" id="KAG7294614.1"/>
    </source>
</evidence>
<evidence type="ECO:0000256" key="10">
    <source>
        <dbReference type="ARBA" id="ARBA00022801"/>
    </source>
</evidence>
<dbReference type="SUPFAM" id="SSF53187">
    <property type="entry name" value="Zn-dependent exopeptidases"/>
    <property type="match status" value="1"/>
</dbReference>
<evidence type="ECO:0000256" key="5">
    <source>
        <dbReference type="ARBA" id="ARBA00022438"/>
    </source>
</evidence>
<evidence type="ECO:0000256" key="7">
    <source>
        <dbReference type="ARBA" id="ARBA00022670"/>
    </source>
</evidence>
<comment type="subunit">
    <text evidence="4">Monomer.</text>
</comment>
<evidence type="ECO:0000313" key="19">
    <source>
        <dbReference type="Proteomes" id="UP001197093"/>
    </source>
</evidence>
<keyword evidence="12" id="KW-0482">Metalloprotease</keyword>
<dbReference type="CDD" id="cd02130">
    <property type="entry name" value="PA_ScAPY_like"/>
    <property type="match status" value="1"/>
</dbReference>
<feature type="domain" description="Peptidase M28" evidence="17">
    <location>
        <begin position="260"/>
        <end position="474"/>
    </location>
</feature>
<sequence>MRTITASLLALALPALATAGGGPGNGNGHDNGHGGPGGHHGGGGHGNPGPKPLVKSAKLQSLVKTKDLLAGAQKLQDIANAHGGNRAFGGGGHNATVDFLYNTLTSLKYYDVVKQPFKEIFSSGNGSLTVDGQPIEVQIMTYTPAGEATKPLVKVANLGCDAADYPAEVSGNIALISRGTCPFAQKSLNAKAAGAVAAIIYNNVAGELSGTLGSPFQAYAPVVGISQEDGKVLLDKLALGAAVTANFKLDAVVEERVSYNVIAETKGGDHDNVLVLGGHTDSVAAGPGINDDGSGTIGILTVAKALTQFRVKNAVRFAFWSAEEFGLLGSYHYMRSINGSETELAKIRAYLNFDMIASPNYVYAIYDGDGNAFNLTGPAGSDVIEKDFENFFKSKKTPSVPTEFSGRSDYAAFIENGIPSGGLFTGAEVPKTEAEAKLFGGQAGVAYDINYHKKGDNVDNLALDAFLLNTQAIADSVAKYALSWDSLPKVEAKQRRWDADRARLLKRSGGIHGHAGHSHSGPCGGGAEI</sequence>
<dbReference type="InterPro" id="IPR007484">
    <property type="entry name" value="Peptidase_M28"/>
</dbReference>
<dbReference type="GO" id="GO:0004177">
    <property type="term" value="F:aminopeptidase activity"/>
    <property type="evidence" value="ECO:0007669"/>
    <property type="project" value="UniProtKB-KW"/>
</dbReference>
<evidence type="ECO:0000256" key="13">
    <source>
        <dbReference type="ARBA" id="ARBA00023180"/>
    </source>
</evidence>
<dbReference type="GO" id="GO:0008235">
    <property type="term" value="F:metalloexopeptidase activity"/>
    <property type="evidence" value="ECO:0007669"/>
    <property type="project" value="InterPro"/>
</dbReference>
<reference evidence="18" key="1">
    <citation type="submission" date="2023-02" db="EMBL/GenBank/DDBJ databases">
        <authorList>
            <person name="Palmer J.M."/>
        </authorList>
    </citation>
    <scope>NUCLEOTIDE SEQUENCE</scope>
    <source>
        <strain evidence="18">FW57</strain>
    </source>
</reference>
<protein>
    <recommendedName>
        <fullName evidence="14">Peptide hydrolase</fullName>
        <ecNumber evidence="14">3.4.-.-</ecNumber>
    </recommendedName>
</protein>
<evidence type="ECO:0000256" key="8">
    <source>
        <dbReference type="ARBA" id="ARBA00022723"/>
    </source>
</evidence>
<feature type="region of interest" description="Disordered" evidence="15">
    <location>
        <begin position="22"/>
        <end position="54"/>
    </location>
</feature>
<dbReference type="InterPro" id="IPR046450">
    <property type="entry name" value="PA_dom_sf"/>
</dbReference>
<keyword evidence="7 14" id="KW-0645">Protease</keyword>
<feature type="chain" id="PRO_5041778792" description="Peptide hydrolase" evidence="14">
    <location>
        <begin position="20"/>
        <end position="529"/>
    </location>
</feature>
<dbReference type="GO" id="GO:0005576">
    <property type="term" value="C:extracellular region"/>
    <property type="evidence" value="ECO:0007669"/>
    <property type="project" value="UniProtKB-SubCell"/>
</dbReference>